<organism evidence="1 2">
    <name type="scientific">Blastopirellula marina</name>
    <dbReference type="NCBI Taxonomy" id="124"/>
    <lineage>
        <taxon>Bacteria</taxon>
        <taxon>Pseudomonadati</taxon>
        <taxon>Planctomycetota</taxon>
        <taxon>Planctomycetia</taxon>
        <taxon>Pirellulales</taxon>
        <taxon>Pirellulaceae</taxon>
        <taxon>Blastopirellula</taxon>
    </lineage>
</organism>
<dbReference type="AlphaFoldDB" id="A0A2S8F1V6"/>
<gene>
    <name evidence="1" type="ORF">C5Y96_21990</name>
</gene>
<dbReference type="RefSeq" id="WP_105357884.1">
    <property type="nucleotide sequence ID" value="NZ_PUIA01000069.1"/>
</dbReference>
<proteinExistence type="predicted"/>
<evidence type="ECO:0000313" key="1">
    <source>
        <dbReference type="EMBL" id="PQO26123.1"/>
    </source>
</evidence>
<accession>A0A2S8F1V6</accession>
<sequence length="62" mass="6926">MKLNDFYNEVSRNVDTDKTEITVAETKRVLSEAFLLLAKMDAAEAFDTVSKGITTAKKKLSK</sequence>
<comment type="caution">
    <text evidence="1">The sequence shown here is derived from an EMBL/GenBank/DDBJ whole genome shotgun (WGS) entry which is preliminary data.</text>
</comment>
<dbReference type="OrthoDB" id="288583at2"/>
<dbReference type="EMBL" id="PUIA01000069">
    <property type="protein sequence ID" value="PQO26123.1"/>
    <property type="molecule type" value="Genomic_DNA"/>
</dbReference>
<reference evidence="1 2" key="1">
    <citation type="submission" date="2018-02" db="EMBL/GenBank/DDBJ databases">
        <title>Comparative genomes isolates from brazilian mangrove.</title>
        <authorList>
            <person name="Araujo J.E."/>
            <person name="Taketani R.G."/>
            <person name="Silva M.C.P."/>
            <person name="Loureco M.V."/>
            <person name="Andreote F.D."/>
        </authorList>
    </citation>
    <scope>NUCLEOTIDE SEQUENCE [LARGE SCALE GENOMIC DNA]</scope>
    <source>
        <strain evidence="1 2">HEX-2 MGV</strain>
    </source>
</reference>
<name>A0A2S8F1V6_9BACT</name>
<dbReference type="Proteomes" id="UP000240009">
    <property type="component" value="Unassembled WGS sequence"/>
</dbReference>
<evidence type="ECO:0000313" key="2">
    <source>
        <dbReference type="Proteomes" id="UP000240009"/>
    </source>
</evidence>
<protein>
    <submittedName>
        <fullName evidence="1">Uncharacterized protein</fullName>
    </submittedName>
</protein>